<dbReference type="Pfam" id="PF05860">
    <property type="entry name" value="TPS"/>
    <property type="match status" value="1"/>
</dbReference>
<dbReference type="Proteomes" id="UP000030106">
    <property type="component" value="Unassembled WGS sequence"/>
</dbReference>
<sequence>MNKNLYRIVFNTARGMLMVVPDIAASGRAASSPSEGVGHTQSRCLSRLGRISFSLLLAMGCVSTPVWAGIVADGSAPGQQQPTIINSANGTPQINIQTPSAAGVSQNKYTQFDIDQKGAILNNSHQMTQTQLGGMVAANPWLAKGEAKVILNEVNSRDPSQLNGMLEVAGRQAQIVIANPAGITCNGCGFINANRTTLTTGQVQLSNGQITGYDVNRGTITVQGRGMDSSRQDTTELIARAVKVNATIQAGQLEITAGRNNVRASDSSATAKSDDGSARPQFAVDVAQLGGMYANKIQLRGTESGVGVHNAGTIGASAGDVVVNADGSISNSGLIQASNNVQLASRNDISSQGVLAAGMKTDGTASAAGDLAMQSQGKLTVSGQNSAVNKLTAKGASVDFSASQNRAGSVELAAAQGDVHTQKANVAAQQITVSTTGMLNNDGGNLSADKLNLTASQLSNRQGALQQTGDSELTLAHAGGIDNRGGNIVANSKKLTLSGAKLDNQRGRVQADAVEVNTGKQSLNNQQGVIAASQSVKLQSGGLNNDEGLVQAGTDLALDLQGGALSNRNSGNKGIFSNGALTVNGGALDNQQGVIASAGALQLNGSQLNNDAGSLQSGSTLDVNVQGGSLTNRSGGNLSGKGALSLKGGALDNSGGVIASTQSLSLNGSQLNNDAGLLQAGGDLSLDLAGGTFTNRNSGKNGGVLSQGQLTVKSGALDNSGGFIASGKDASLTTLALNNTSGTLASDGTLSLINEGINNQQGLIQAGKSLSLDTRGGALVNSHGELTSGKNLTLLSGALLNDAGRIVATEDARLDTRGNPLNNQAGTIAAGGEASITAHALNNTAGQIQAAGNLQVTMQNALENGSGLIRSGKTATLNAASIVNRDTHSDQQGIEGQSVTLNTGSFNNTDGAVRSRDALTLNTGGLLDNTRGLLSSGSQLTVNGGQSLTLTNSAGTLIAGKMLSLDAGSATGDGQLLSQDAMALNLQKALLNVGQIIANGNVSFSFAEGLINEGLVKAGGVLTMHVPALLNRVSGEISAGETHLLVGGALTNWGLLDGGLTHISADTLNNYGTGRIYGDHIALQAGTLNNEAKDGTAPVIAARQRLDLGVGTLNNVGHAMIYSAGDVAIGGSLNDQWQAQGQALTFNNHSSTLESAGNMALNIGEINNLNDNLKTQVVETENSAHHEAALKGSPTHYDWDNVDTSQKNKYGVHTAKMPDGSQNEEFYEYNYQRTVKETQVVETDPGKIIAGGNLTINSNQMNNRDSTVIAGGLLGGTIVQLNNLATLGERVIADVGSQTRWYAKKKKKKLGGTKTSQGKDTSSYKPAVVTQKIDLKQMAWQSNALVNGSGPAISSRDTGGVTTHIIDPGKLDAALAQRPVTAPPGQIVEIASGPDSVIRLTPPDLRLPDNSLYRLRPTNDVPFLIETDPRFTNRKQWLSSDYMQSQFALDGGNILKRLGDGFYEQNLIRQQIAELTGNRFLKGFDNDENQYRALMDAGVAFGKQYNLTPGVALTSQQMALLTSDMVWLVKQDVTLPDGSVQNVLVPQVYARVRPGDLDGSGALMSGGNIALNVKNDLTNSGHISGREITQITAENITNSGYLGGNRVSLQARTDINNIGGTLQAGDGLIAVAGRDINSITTTRGDGTNSWIDRPAGIFVQNESGELGLQALNNINLTGSLVSNSGANSKTQLMAGNDLNLNTVTTTQTESGDWGGGNDRHVVQTTDVGSQINGNGSVELSAGHDVNARAASVTAADKLAVAAGNNINITSGESSYQVTENSRQSSGGWLSKKTITTHDDVKATDVLGSTLDGDSITLQAGNNLTVKGSGVAATHDVNLSAGNDLTLITAENTRQENHQYQEKTSGLSGTGGIGVSYGKSELKTTDDGKSLSSTGSTVGSTAGNVNLSAGNALTVKGSDALAKQDLLLTGKDVSILAAENQSTQTHITEQKTSGLTLALSGTVGSAVNQAVSQANSARKESNGRLAALQGVQSALSGVEAYQGNQLNNAEGGSPGSVVGVNLSWGSQSSKSTQTQTSNQSQGSQLTAGNNLTIKASEGDIRVQGSELQAGKDMLLNAKRDVWLESALNSQQLDGKNESHGSAYGVGINFGSGANGISVNASVNKGKGSENGTGTSHTETTLNAGNNLNIVSGRDTTLTGAQASGNSVKMDVGRNLQLTSEQDTDNYDSKQTNMSAGGSASMGGGSLSLNASRDKMHSTYASVQEQTGIFAGKGGFDITVGEHTQLNGAIVGSTADAGKNKLDTGTLGFKDIENSAEYQVEHQSVGISSGGSVGSQFLGNVASGLLVGANGSGSASSTTKSAVSEGTIVIRDKDQQQQDVANLSRDAEHANQTLSPIFDKEKEQNRLREAQLIGEIGVQAGNIAATQGKIEATRAAKEKMKSVTPEQLQAAKEALLKANPDKTPTDAEVASHVYQSFYDKAFADSDFGTGGKVQRAIQAATAAVQGLAGGDLAKAVAGGSAPYIANIIGNSGLDASGKVLAHAAVNAALAAAQGNNALVGASGAATAELVGMVATNAYGKPVSELSETEKQTHGRCGRGGTDRENDG</sequence>
<feature type="domain" description="Filamentous haemagglutinin FhaB/tRNA nuclease CdiA-like TPS" evidence="2">
    <location>
        <begin position="88"/>
        <end position="208"/>
    </location>
</feature>
<feature type="compositionally biased region" description="Low complexity" evidence="1">
    <location>
        <begin position="2025"/>
        <end position="2045"/>
    </location>
</feature>
<dbReference type="InterPro" id="IPR025157">
    <property type="entry name" value="Hemagglutinin_rpt"/>
</dbReference>
<dbReference type="InterPro" id="IPR012334">
    <property type="entry name" value="Pectin_lyas_fold"/>
</dbReference>
<dbReference type="Pfam" id="PF13018">
    <property type="entry name" value="ESPR"/>
    <property type="match status" value="1"/>
</dbReference>
<reference evidence="3 4" key="1">
    <citation type="submission" date="2012-10" db="EMBL/GenBank/DDBJ databases">
        <title>Genome sequencing and analysis of entomopathogenic fungi Beauveria bassiana D1-5.</title>
        <authorList>
            <person name="Li Q."/>
            <person name="Wang L."/>
            <person name="Zhang Z."/>
            <person name="Wang Q."/>
            <person name="Ren J."/>
            <person name="Wang M."/>
            <person name="Xu W."/>
            <person name="Wang J."/>
            <person name="Lu Y."/>
            <person name="Du Q."/>
            <person name="Sun Z."/>
        </authorList>
    </citation>
    <scope>NUCLEOTIDE SEQUENCE [LARGE SCALE GENOMIC DNA]</scope>
    <source>
        <strain evidence="3 4">D1-5</strain>
    </source>
</reference>
<dbReference type="InterPro" id="IPR008619">
    <property type="entry name" value="Filamentous_hemagglutn_rpt"/>
</dbReference>
<dbReference type="SUPFAM" id="SSF51126">
    <property type="entry name" value="Pectin lyase-like"/>
    <property type="match status" value="1"/>
</dbReference>
<dbReference type="Gene3D" id="2.160.20.10">
    <property type="entry name" value="Single-stranded right-handed beta-helix, Pectin lyase-like"/>
    <property type="match status" value="1"/>
</dbReference>
<dbReference type="InterPro" id="IPR024973">
    <property type="entry name" value="ESPR"/>
</dbReference>
<evidence type="ECO:0000256" key="1">
    <source>
        <dbReference type="SAM" id="MobiDB-lite"/>
    </source>
</evidence>
<dbReference type="GO" id="GO:0003824">
    <property type="term" value="F:catalytic activity"/>
    <property type="evidence" value="ECO:0007669"/>
    <property type="project" value="UniProtKB-ARBA"/>
</dbReference>
<feature type="region of interest" description="Disordered" evidence="1">
    <location>
        <begin position="1880"/>
        <end position="1902"/>
    </location>
</feature>
<feature type="region of interest" description="Disordered" evidence="1">
    <location>
        <begin position="2124"/>
        <end position="2146"/>
    </location>
</feature>
<feature type="compositionally biased region" description="Polar residues" evidence="1">
    <location>
        <begin position="2128"/>
        <end position="2146"/>
    </location>
</feature>
<feature type="region of interest" description="Disordered" evidence="1">
    <location>
        <begin position="2177"/>
        <end position="2200"/>
    </location>
</feature>
<dbReference type="Pfam" id="PF05594">
    <property type="entry name" value="Fil_haemagg"/>
    <property type="match status" value="9"/>
</dbReference>
<feature type="region of interest" description="Disordered" evidence="1">
    <location>
        <begin position="2541"/>
        <end position="2565"/>
    </location>
</feature>
<dbReference type="SMART" id="SM00912">
    <property type="entry name" value="Haemagg_act"/>
    <property type="match status" value="1"/>
</dbReference>
<feature type="compositionally biased region" description="Low complexity" evidence="1">
    <location>
        <begin position="1889"/>
        <end position="1900"/>
    </location>
</feature>
<accession>A0A0A2VYP6</accession>
<evidence type="ECO:0000313" key="3">
    <source>
        <dbReference type="EMBL" id="KGQ13026.1"/>
    </source>
</evidence>
<proteinExistence type="predicted"/>
<dbReference type="Pfam" id="PF13332">
    <property type="entry name" value="Fil_haemagg_2"/>
    <property type="match status" value="3"/>
</dbReference>
<dbReference type="InterPro" id="IPR011050">
    <property type="entry name" value="Pectin_lyase_fold/virulence"/>
</dbReference>
<dbReference type="InterPro" id="IPR008638">
    <property type="entry name" value="FhaB/CdiA-like_TPS"/>
</dbReference>
<dbReference type="HOGENOM" id="CLU_000043_2_1_1"/>
<evidence type="ECO:0000313" key="4">
    <source>
        <dbReference type="Proteomes" id="UP000030106"/>
    </source>
</evidence>
<name>A0A0A2VYP6_BEABA</name>
<comment type="caution">
    <text evidence="3">The sequence shown here is derived from an EMBL/GenBank/DDBJ whole genome shotgun (WGS) entry which is preliminary data.</text>
</comment>
<organism evidence="3 4">
    <name type="scientific">Beauveria bassiana D1-5</name>
    <dbReference type="NCBI Taxonomy" id="1245745"/>
    <lineage>
        <taxon>Eukaryota</taxon>
        <taxon>Fungi</taxon>
        <taxon>Dikarya</taxon>
        <taxon>Ascomycota</taxon>
        <taxon>Pezizomycotina</taxon>
        <taxon>Sordariomycetes</taxon>
        <taxon>Hypocreomycetidae</taxon>
        <taxon>Hypocreales</taxon>
        <taxon>Cordycipitaceae</taxon>
        <taxon>Beauveria</taxon>
    </lineage>
</organism>
<feature type="region of interest" description="Disordered" evidence="1">
    <location>
        <begin position="2005"/>
        <end position="2046"/>
    </location>
</feature>
<gene>
    <name evidence="3" type="ORF">BBAD15_g1215</name>
</gene>
<dbReference type="InterPro" id="IPR010069">
    <property type="entry name" value="CdiA_FHA1_rpt"/>
</dbReference>
<protein>
    <submittedName>
        <fullName evidence="3">Filamentous hemagglutinin</fullName>
    </submittedName>
</protein>
<dbReference type="EMBL" id="ANFO01000064">
    <property type="protein sequence ID" value="KGQ13026.1"/>
    <property type="molecule type" value="Genomic_DNA"/>
</dbReference>
<feature type="region of interest" description="Disordered" evidence="1">
    <location>
        <begin position="1304"/>
        <end position="1323"/>
    </location>
</feature>
<evidence type="ECO:0000259" key="2">
    <source>
        <dbReference type="SMART" id="SM00912"/>
    </source>
</evidence>
<dbReference type="NCBIfam" id="TIGR01901">
    <property type="entry name" value="adhes_NPXG"/>
    <property type="match status" value="1"/>
</dbReference>
<dbReference type="NCBIfam" id="TIGR01731">
    <property type="entry name" value="fil_hemag_20aa"/>
    <property type="match status" value="20"/>
</dbReference>